<name>X1K4S5_9ZZZZ</name>
<dbReference type="SUPFAM" id="SSF53187">
    <property type="entry name" value="Zn-dependent exopeptidases"/>
    <property type="match status" value="1"/>
</dbReference>
<comment type="caution">
    <text evidence="1">The sequence shown here is derived from an EMBL/GenBank/DDBJ whole genome shotgun (WGS) entry which is preliminary data.</text>
</comment>
<proteinExistence type="predicted"/>
<dbReference type="Gene3D" id="3.40.630.10">
    <property type="entry name" value="Zn peptidases"/>
    <property type="match status" value="1"/>
</dbReference>
<feature type="non-terminal residue" evidence="1">
    <location>
        <position position="120"/>
    </location>
</feature>
<dbReference type="EMBL" id="BARU01040318">
    <property type="protein sequence ID" value="GAH77058.1"/>
    <property type="molecule type" value="Genomic_DNA"/>
</dbReference>
<dbReference type="PANTHER" id="PTHR43808">
    <property type="entry name" value="ACETYLORNITHINE DEACETYLASE"/>
    <property type="match status" value="1"/>
</dbReference>
<accession>X1K4S5</accession>
<gene>
    <name evidence="1" type="ORF">S03H2_62351</name>
</gene>
<protein>
    <recommendedName>
        <fullName evidence="2">Peptidase M20 dimerisation domain-containing protein</fullName>
    </recommendedName>
</protein>
<sequence>MNIEKRVIENIDKNKDDVIKFLRELISFPSVTGNELKIQQFIAKKLKEMNLKIDMWEPDHNELKKHPAYVPVKNGYTNRPNLVGICKGAGNGKSLLFNGHVDVIPAKPLSVYPLQRDMLS</sequence>
<dbReference type="InterPro" id="IPR050072">
    <property type="entry name" value="Peptidase_M20A"/>
</dbReference>
<dbReference type="AlphaFoldDB" id="X1K4S5"/>
<organism evidence="1">
    <name type="scientific">marine sediment metagenome</name>
    <dbReference type="NCBI Taxonomy" id="412755"/>
    <lineage>
        <taxon>unclassified sequences</taxon>
        <taxon>metagenomes</taxon>
        <taxon>ecological metagenomes</taxon>
    </lineage>
</organism>
<dbReference type="PANTHER" id="PTHR43808:SF25">
    <property type="entry name" value="PEPTIDASE M20 DIMERISATION DOMAIN-CONTAINING PROTEIN"/>
    <property type="match status" value="1"/>
</dbReference>
<evidence type="ECO:0000313" key="1">
    <source>
        <dbReference type="EMBL" id="GAH77058.1"/>
    </source>
</evidence>
<reference evidence="1" key="1">
    <citation type="journal article" date="2014" name="Front. Microbiol.">
        <title>High frequency of phylogenetically diverse reductive dehalogenase-homologous genes in deep subseafloor sedimentary metagenomes.</title>
        <authorList>
            <person name="Kawai M."/>
            <person name="Futagami T."/>
            <person name="Toyoda A."/>
            <person name="Takaki Y."/>
            <person name="Nishi S."/>
            <person name="Hori S."/>
            <person name="Arai W."/>
            <person name="Tsubouchi T."/>
            <person name="Morono Y."/>
            <person name="Uchiyama I."/>
            <person name="Ito T."/>
            <person name="Fujiyama A."/>
            <person name="Inagaki F."/>
            <person name="Takami H."/>
        </authorList>
    </citation>
    <scope>NUCLEOTIDE SEQUENCE</scope>
    <source>
        <strain evidence="1">Expedition CK06-06</strain>
    </source>
</reference>
<evidence type="ECO:0008006" key="2">
    <source>
        <dbReference type="Google" id="ProtNLM"/>
    </source>
</evidence>